<evidence type="ECO:0000313" key="3">
    <source>
        <dbReference type="Proteomes" id="UP000026961"/>
    </source>
</evidence>
<protein>
    <submittedName>
        <fullName evidence="2">Uncharacterized protein</fullName>
    </submittedName>
</protein>
<name>A0A0D9ZFR4_9ORYZ</name>
<keyword evidence="3" id="KW-1185">Reference proteome</keyword>
<evidence type="ECO:0000256" key="1">
    <source>
        <dbReference type="SAM" id="MobiDB-lite"/>
    </source>
</evidence>
<feature type="compositionally biased region" description="Polar residues" evidence="1">
    <location>
        <begin position="28"/>
        <end position="45"/>
    </location>
</feature>
<reference evidence="2" key="2">
    <citation type="submission" date="2018-05" db="EMBL/GenBank/DDBJ databases">
        <title>OgluRS3 (Oryza glumaepatula Reference Sequence Version 3).</title>
        <authorList>
            <person name="Zhang J."/>
            <person name="Kudrna D."/>
            <person name="Lee S."/>
            <person name="Talag J."/>
            <person name="Welchert J."/>
            <person name="Wing R.A."/>
        </authorList>
    </citation>
    <scope>NUCLEOTIDE SEQUENCE [LARGE SCALE GENOMIC DNA]</scope>
</reference>
<feature type="region of interest" description="Disordered" evidence="1">
    <location>
        <begin position="1"/>
        <end position="69"/>
    </location>
</feature>
<organism evidence="2">
    <name type="scientific">Oryza glumipatula</name>
    <dbReference type="NCBI Taxonomy" id="40148"/>
    <lineage>
        <taxon>Eukaryota</taxon>
        <taxon>Viridiplantae</taxon>
        <taxon>Streptophyta</taxon>
        <taxon>Embryophyta</taxon>
        <taxon>Tracheophyta</taxon>
        <taxon>Spermatophyta</taxon>
        <taxon>Magnoliopsida</taxon>
        <taxon>Liliopsida</taxon>
        <taxon>Poales</taxon>
        <taxon>Poaceae</taxon>
        <taxon>BOP clade</taxon>
        <taxon>Oryzoideae</taxon>
        <taxon>Oryzeae</taxon>
        <taxon>Oryzinae</taxon>
        <taxon>Oryza</taxon>
    </lineage>
</organism>
<accession>A0A0D9ZFR4</accession>
<dbReference type="EnsemblPlants" id="OGLUM03G40630.1">
    <property type="protein sequence ID" value="OGLUM03G40630.1"/>
    <property type="gene ID" value="OGLUM03G40630"/>
</dbReference>
<dbReference type="Gramene" id="OGLUM03G40630.1">
    <property type="protein sequence ID" value="OGLUM03G40630.1"/>
    <property type="gene ID" value="OGLUM03G40630"/>
</dbReference>
<sequence>MNSALGLPICWPRPGKARRLHQEGDGSPSATNQTTSSKASPSFPGSPSGWVRWRTSDRGDEAEAAMGDC</sequence>
<evidence type="ECO:0000313" key="2">
    <source>
        <dbReference type="EnsemblPlants" id="OGLUM03G40630.1"/>
    </source>
</evidence>
<dbReference type="HOGENOM" id="CLU_2798337_0_0_1"/>
<dbReference type="Proteomes" id="UP000026961">
    <property type="component" value="Chromosome 3"/>
</dbReference>
<dbReference type="AlphaFoldDB" id="A0A0D9ZFR4"/>
<proteinExistence type="predicted"/>
<reference evidence="2" key="1">
    <citation type="submission" date="2015-04" db="UniProtKB">
        <authorList>
            <consortium name="EnsemblPlants"/>
        </authorList>
    </citation>
    <scope>IDENTIFICATION</scope>
</reference>